<evidence type="ECO:0000313" key="6">
    <source>
        <dbReference type="EMBL" id="MFC3286258.1"/>
    </source>
</evidence>
<protein>
    <submittedName>
        <fullName evidence="6">Class I SAM-dependent methyltransferase</fullName>
        <ecNumber evidence="6">2.1.1.-</ecNumber>
    </submittedName>
</protein>
<dbReference type="InterPro" id="IPR050723">
    <property type="entry name" value="CFA/CMAS"/>
</dbReference>
<evidence type="ECO:0000313" key="7">
    <source>
        <dbReference type="Proteomes" id="UP001595579"/>
    </source>
</evidence>
<evidence type="ECO:0000256" key="5">
    <source>
        <dbReference type="ARBA" id="ARBA00023098"/>
    </source>
</evidence>
<evidence type="ECO:0000256" key="4">
    <source>
        <dbReference type="ARBA" id="ARBA00022691"/>
    </source>
</evidence>
<dbReference type="InterPro" id="IPR029063">
    <property type="entry name" value="SAM-dependent_MTases_sf"/>
</dbReference>
<sequence length="114" mass="13133">MCRRLSRAQPATVADRLLPGTDRPLRCPALVASSPRGKTGSLHNPDADYDRTLMAWLGNVDAHWHEIADHYSERTRRMFRYYLSVCAGAFRARNLQLWQIVYSRGRTGRYDAPR</sequence>
<name>A0ABV7LUY2_9GAMM</name>
<keyword evidence="5" id="KW-0443">Lipid metabolism</keyword>
<accession>A0ABV7LUY2</accession>
<evidence type="ECO:0000256" key="2">
    <source>
        <dbReference type="ARBA" id="ARBA00022603"/>
    </source>
</evidence>
<keyword evidence="3 6" id="KW-0808">Transferase</keyword>
<dbReference type="Proteomes" id="UP001595579">
    <property type="component" value="Unassembled WGS sequence"/>
</dbReference>
<reference evidence="7" key="1">
    <citation type="journal article" date="2019" name="Int. J. Syst. Evol. Microbiol.">
        <title>The Global Catalogue of Microorganisms (GCM) 10K type strain sequencing project: providing services to taxonomists for standard genome sequencing and annotation.</title>
        <authorList>
            <consortium name="The Broad Institute Genomics Platform"/>
            <consortium name="The Broad Institute Genome Sequencing Center for Infectious Disease"/>
            <person name="Wu L."/>
            <person name="Ma J."/>
        </authorList>
    </citation>
    <scope>NUCLEOTIDE SEQUENCE [LARGE SCALE GENOMIC DNA]</scope>
    <source>
        <strain evidence="7">CECT 7698</strain>
    </source>
</reference>
<dbReference type="PANTHER" id="PTHR43667:SF1">
    <property type="entry name" value="CYCLOPROPANE-FATTY-ACYL-PHOSPHOLIPID SYNTHASE"/>
    <property type="match status" value="1"/>
</dbReference>
<dbReference type="EC" id="2.1.1.-" evidence="6"/>
<dbReference type="EMBL" id="JBHRUG010000049">
    <property type="protein sequence ID" value="MFC3286258.1"/>
    <property type="molecule type" value="Genomic_DNA"/>
</dbReference>
<organism evidence="6 7">
    <name type="scientific">Litchfieldella rifensis</name>
    <dbReference type="NCBI Taxonomy" id="762643"/>
    <lineage>
        <taxon>Bacteria</taxon>
        <taxon>Pseudomonadati</taxon>
        <taxon>Pseudomonadota</taxon>
        <taxon>Gammaproteobacteria</taxon>
        <taxon>Oceanospirillales</taxon>
        <taxon>Halomonadaceae</taxon>
        <taxon>Litchfieldella</taxon>
    </lineage>
</organism>
<gene>
    <name evidence="6" type="ORF">ACFOEV_21875</name>
</gene>
<keyword evidence="2 6" id="KW-0489">Methyltransferase</keyword>
<keyword evidence="4" id="KW-0949">S-adenosyl-L-methionine</keyword>
<evidence type="ECO:0000256" key="3">
    <source>
        <dbReference type="ARBA" id="ARBA00022679"/>
    </source>
</evidence>
<dbReference type="Gene3D" id="3.40.50.150">
    <property type="entry name" value="Vaccinia Virus protein VP39"/>
    <property type="match status" value="1"/>
</dbReference>
<dbReference type="GO" id="GO:0008168">
    <property type="term" value="F:methyltransferase activity"/>
    <property type="evidence" value="ECO:0007669"/>
    <property type="project" value="UniProtKB-KW"/>
</dbReference>
<dbReference type="RefSeq" id="WP_386777149.1">
    <property type="nucleotide sequence ID" value="NZ_JBHRUG010000049.1"/>
</dbReference>
<evidence type="ECO:0000256" key="1">
    <source>
        <dbReference type="ARBA" id="ARBA00010815"/>
    </source>
</evidence>
<dbReference type="PANTHER" id="PTHR43667">
    <property type="entry name" value="CYCLOPROPANE-FATTY-ACYL-PHOSPHOLIPID SYNTHASE"/>
    <property type="match status" value="1"/>
</dbReference>
<comment type="caution">
    <text evidence="6">The sequence shown here is derived from an EMBL/GenBank/DDBJ whole genome shotgun (WGS) entry which is preliminary data.</text>
</comment>
<keyword evidence="7" id="KW-1185">Reference proteome</keyword>
<dbReference type="SUPFAM" id="SSF53335">
    <property type="entry name" value="S-adenosyl-L-methionine-dependent methyltransferases"/>
    <property type="match status" value="1"/>
</dbReference>
<proteinExistence type="inferred from homology"/>
<dbReference type="Pfam" id="PF02353">
    <property type="entry name" value="CMAS"/>
    <property type="match status" value="1"/>
</dbReference>
<dbReference type="GO" id="GO:0032259">
    <property type="term" value="P:methylation"/>
    <property type="evidence" value="ECO:0007669"/>
    <property type="project" value="UniProtKB-KW"/>
</dbReference>
<comment type="similarity">
    <text evidence="1">Belongs to the CFA/CMAS family.</text>
</comment>